<dbReference type="InterPro" id="IPR005119">
    <property type="entry name" value="LysR_subst-bd"/>
</dbReference>
<comment type="similarity">
    <text evidence="1">Belongs to the LysR transcriptional regulatory family.</text>
</comment>
<dbReference type="Pfam" id="PF03466">
    <property type="entry name" value="LysR_substrate"/>
    <property type="match status" value="1"/>
</dbReference>
<reference evidence="6" key="1">
    <citation type="submission" date="2018-06" db="EMBL/GenBank/DDBJ databases">
        <authorList>
            <person name="Zhirakovskaya E."/>
        </authorList>
    </citation>
    <scope>NUCLEOTIDE SEQUENCE</scope>
</reference>
<dbReference type="FunFam" id="1.10.10.10:FF:000001">
    <property type="entry name" value="LysR family transcriptional regulator"/>
    <property type="match status" value="1"/>
</dbReference>
<name>A0A3B1ARN5_9ZZZZ</name>
<evidence type="ECO:0000256" key="3">
    <source>
        <dbReference type="ARBA" id="ARBA00023125"/>
    </source>
</evidence>
<evidence type="ECO:0000313" key="6">
    <source>
        <dbReference type="EMBL" id="VAX08636.1"/>
    </source>
</evidence>
<dbReference type="SUPFAM" id="SSF53850">
    <property type="entry name" value="Periplasmic binding protein-like II"/>
    <property type="match status" value="1"/>
</dbReference>
<accession>A0A3B1ARN5</accession>
<keyword evidence="2" id="KW-0805">Transcription regulation</keyword>
<protein>
    <submittedName>
        <fullName evidence="6">Transcriptional regulator, LysR family</fullName>
    </submittedName>
</protein>
<keyword evidence="4" id="KW-0804">Transcription</keyword>
<sequence>MDLNSIELFVRVVQQGSFSAASRHTGVPVATVSRRVSELERSLDVRLLERSTRRLRLTGAGSTLYEFASRGLQEMDAGVLALQNRESELRGTLRLSMPPNFEPWWELLRDFQQKFPLIELDIYATERKVDLIEDGIDVSLRIGDVIHLSAVARKLMDYRHVMVATPQFIQSFGQPESPQDLLNYPIAAWGKKDDLIDWILNGEKVLIRPSVSVNDYLHLRYLALQNLYITELPPFVAKDLIVQKRLVRILPECNFSLYSVSLLYQSRHQLSHIARVYIDFCKSNAERYLLP</sequence>
<dbReference type="SUPFAM" id="SSF46785">
    <property type="entry name" value="Winged helix' DNA-binding domain"/>
    <property type="match status" value="1"/>
</dbReference>
<dbReference type="InterPro" id="IPR000847">
    <property type="entry name" value="LysR_HTH_N"/>
</dbReference>
<dbReference type="Gene3D" id="3.40.190.290">
    <property type="match status" value="1"/>
</dbReference>
<dbReference type="CDD" id="cd08422">
    <property type="entry name" value="PBP2_CrgA_like"/>
    <property type="match status" value="1"/>
</dbReference>
<dbReference type="PROSITE" id="PS50931">
    <property type="entry name" value="HTH_LYSR"/>
    <property type="match status" value="1"/>
</dbReference>
<dbReference type="GO" id="GO:0043565">
    <property type="term" value="F:sequence-specific DNA binding"/>
    <property type="evidence" value="ECO:0007669"/>
    <property type="project" value="TreeGrafter"/>
</dbReference>
<dbReference type="Gene3D" id="1.10.10.10">
    <property type="entry name" value="Winged helix-like DNA-binding domain superfamily/Winged helix DNA-binding domain"/>
    <property type="match status" value="1"/>
</dbReference>
<keyword evidence="3" id="KW-0238">DNA-binding</keyword>
<organism evidence="6">
    <name type="scientific">hydrothermal vent metagenome</name>
    <dbReference type="NCBI Taxonomy" id="652676"/>
    <lineage>
        <taxon>unclassified sequences</taxon>
        <taxon>metagenomes</taxon>
        <taxon>ecological metagenomes</taxon>
    </lineage>
</organism>
<evidence type="ECO:0000259" key="5">
    <source>
        <dbReference type="PROSITE" id="PS50931"/>
    </source>
</evidence>
<proteinExistence type="inferred from homology"/>
<dbReference type="InterPro" id="IPR058163">
    <property type="entry name" value="LysR-type_TF_proteobact-type"/>
</dbReference>
<dbReference type="AlphaFoldDB" id="A0A3B1ARN5"/>
<dbReference type="PANTHER" id="PTHR30537:SF68">
    <property type="entry name" value="TRANSCRIPTIONAL REGULATOR-RELATED"/>
    <property type="match status" value="1"/>
</dbReference>
<gene>
    <name evidence="6" type="ORF">MNBD_GAMMA25-877</name>
</gene>
<dbReference type="GO" id="GO:0003700">
    <property type="term" value="F:DNA-binding transcription factor activity"/>
    <property type="evidence" value="ECO:0007669"/>
    <property type="project" value="InterPro"/>
</dbReference>
<dbReference type="Pfam" id="PF00126">
    <property type="entry name" value="HTH_1"/>
    <property type="match status" value="1"/>
</dbReference>
<dbReference type="PANTHER" id="PTHR30537">
    <property type="entry name" value="HTH-TYPE TRANSCRIPTIONAL REGULATOR"/>
    <property type="match status" value="1"/>
</dbReference>
<evidence type="ECO:0000256" key="4">
    <source>
        <dbReference type="ARBA" id="ARBA00023163"/>
    </source>
</evidence>
<feature type="domain" description="HTH lysR-type" evidence="5">
    <location>
        <begin position="1"/>
        <end position="58"/>
    </location>
</feature>
<dbReference type="EMBL" id="UOFY01000028">
    <property type="protein sequence ID" value="VAX08636.1"/>
    <property type="molecule type" value="Genomic_DNA"/>
</dbReference>
<dbReference type="InterPro" id="IPR036388">
    <property type="entry name" value="WH-like_DNA-bd_sf"/>
</dbReference>
<dbReference type="InterPro" id="IPR036390">
    <property type="entry name" value="WH_DNA-bd_sf"/>
</dbReference>
<evidence type="ECO:0000256" key="2">
    <source>
        <dbReference type="ARBA" id="ARBA00023015"/>
    </source>
</evidence>
<dbReference type="GO" id="GO:0006351">
    <property type="term" value="P:DNA-templated transcription"/>
    <property type="evidence" value="ECO:0007669"/>
    <property type="project" value="TreeGrafter"/>
</dbReference>
<evidence type="ECO:0000256" key="1">
    <source>
        <dbReference type="ARBA" id="ARBA00009437"/>
    </source>
</evidence>